<keyword evidence="3" id="KW-0832">Ubl conjugation</keyword>
<protein>
    <recommendedName>
        <fullName evidence="4">Protein TIFY</fullName>
    </recommendedName>
    <alternativeName>
        <fullName evidence="4">Jasmonate ZIM domain-containing protein</fullName>
    </alternativeName>
</protein>
<evidence type="ECO:0000256" key="3">
    <source>
        <dbReference type="ARBA" id="ARBA00022843"/>
    </source>
</evidence>
<dbReference type="PANTHER" id="PTHR33077:SF64">
    <property type="entry name" value="PROTEIN TIFY"/>
    <property type="match status" value="1"/>
</dbReference>
<evidence type="ECO:0000256" key="1">
    <source>
        <dbReference type="ARBA" id="ARBA00008614"/>
    </source>
</evidence>
<dbReference type="AlphaFoldDB" id="A0A811MY51"/>
<dbReference type="GO" id="GO:0009611">
    <property type="term" value="P:response to wounding"/>
    <property type="evidence" value="ECO:0007669"/>
    <property type="project" value="UniProtKB-UniRule"/>
</dbReference>
<comment type="domain">
    <text evidence="4">The jas domain is required for interaction with COI1.</text>
</comment>
<keyword evidence="4" id="KW-0539">Nucleus</keyword>
<comment type="subcellular location">
    <subcellularLocation>
        <location evidence="4">Nucleus</location>
    </subcellularLocation>
</comment>
<proteinExistence type="inferred from homology"/>
<feature type="region of interest" description="Disordered" evidence="5">
    <location>
        <begin position="35"/>
        <end position="54"/>
    </location>
</feature>
<dbReference type="GO" id="GO:0031347">
    <property type="term" value="P:regulation of defense response"/>
    <property type="evidence" value="ECO:0007669"/>
    <property type="project" value="UniProtKB-UniRule"/>
</dbReference>
<feature type="region of interest" description="Disordered" evidence="5">
    <location>
        <begin position="149"/>
        <end position="190"/>
    </location>
</feature>
<dbReference type="PANTHER" id="PTHR33077">
    <property type="entry name" value="PROTEIN TIFY 4A-RELATED-RELATED"/>
    <property type="match status" value="1"/>
</dbReference>
<evidence type="ECO:0000256" key="2">
    <source>
        <dbReference type="ARBA" id="ARBA00022819"/>
    </source>
</evidence>
<keyword evidence="9" id="KW-1185">Reference proteome</keyword>
<reference evidence="8" key="1">
    <citation type="submission" date="2020-10" db="EMBL/GenBank/DDBJ databases">
        <authorList>
            <person name="Han B."/>
            <person name="Lu T."/>
            <person name="Zhao Q."/>
            <person name="Huang X."/>
            <person name="Zhao Y."/>
        </authorList>
    </citation>
    <scope>NUCLEOTIDE SEQUENCE</scope>
</reference>
<name>A0A811MY51_9POAL</name>
<dbReference type="InterPro" id="IPR040390">
    <property type="entry name" value="TIFY/JAZ"/>
</dbReference>
<evidence type="ECO:0000313" key="9">
    <source>
        <dbReference type="Proteomes" id="UP000604825"/>
    </source>
</evidence>
<dbReference type="InterPro" id="IPR018467">
    <property type="entry name" value="CCT_CS"/>
</dbReference>
<evidence type="ECO:0000256" key="4">
    <source>
        <dbReference type="RuleBase" id="RU369065"/>
    </source>
</evidence>
<keyword evidence="2 4" id="KW-1184">Jasmonic acid signaling pathway</keyword>
<dbReference type="Pfam" id="PF06200">
    <property type="entry name" value="tify"/>
    <property type="match status" value="1"/>
</dbReference>
<feature type="domain" description="Tify" evidence="6">
    <location>
        <begin position="75"/>
        <end position="110"/>
    </location>
</feature>
<comment type="function">
    <text evidence="4">Repressor of jasmonate responses.</text>
</comment>
<dbReference type="EMBL" id="CAJGYO010000002">
    <property type="protein sequence ID" value="CAD6212514.1"/>
    <property type="molecule type" value="Genomic_DNA"/>
</dbReference>
<organism evidence="8 9">
    <name type="scientific">Miscanthus lutarioriparius</name>
    <dbReference type="NCBI Taxonomy" id="422564"/>
    <lineage>
        <taxon>Eukaryota</taxon>
        <taxon>Viridiplantae</taxon>
        <taxon>Streptophyta</taxon>
        <taxon>Embryophyta</taxon>
        <taxon>Tracheophyta</taxon>
        <taxon>Spermatophyta</taxon>
        <taxon>Magnoliopsida</taxon>
        <taxon>Liliopsida</taxon>
        <taxon>Poales</taxon>
        <taxon>Poaceae</taxon>
        <taxon>PACMAD clade</taxon>
        <taxon>Panicoideae</taxon>
        <taxon>Andropogonodae</taxon>
        <taxon>Andropogoneae</taxon>
        <taxon>Saccharinae</taxon>
        <taxon>Miscanthus</taxon>
    </lineage>
</organism>
<dbReference type="Proteomes" id="UP000604825">
    <property type="component" value="Unassembled WGS sequence"/>
</dbReference>
<accession>A0A811MY51</accession>
<comment type="caution">
    <text evidence="8">The sequence shown here is derived from an EMBL/GenBank/DDBJ whole genome shotgun (WGS) entry which is preliminary data.</text>
</comment>
<evidence type="ECO:0000259" key="6">
    <source>
        <dbReference type="PROSITE" id="PS51320"/>
    </source>
</evidence>
<dbReference type="EMBL" id="CAJGYO010000002">
    <property type="protein sequence ID" value="CAD6212506.1"/>
    <property type="molecule type" value="Genomic_DNA"/>
</dbReference>
<dbReference type="PROSITE" id="PS51320">
    <property type="entry name" value="TIFY"/>
    <property type="match status" value="1"/>
</dbReference>
<comment type="similarity">
    <text evidence="1 4">Belongs to the TIFY/JAZ family.</text>
</comment>
<feature type="compositionally biased region" description="Low complexity" evidence="5">
    <location>
        <begin position="149"/>
        <end position="159"/>
    </location>
</feature>
<dbReference type="Pfam" id="PF09425">
    <property type="entry name" value="Jas_motif"/>
    <property type="match status" value="1"/>
</dbReference>
<dbReference type="GO" id="GO:2000022">
    <property type="term" value="P:regulation of jasmonic acid mediated signaling pathway"/>
    <property type="evidence" value="ECO:0007669"/>
    <property type="project" value="UniProtKB-UniRule"/>
</dbReference>
<evidence type="ECO:0000313" key="8">
    <source>
        <dbReference type="EMBL" id="CAD6212514.1"/>
    </source>
</evidence>
<evidence type="ECO:0000256" key="5">
    <source>
        <dbReference type="SAM" id="MobiDB-lite"/>
    </source>
</evidence>
<dbReference type="OrthoDB" id="666749at2759"/>
<gene>
    <name evidence="7" type="ORF">NCGR_LOCUS8288</name>
    <name evidence="8" type="ORF">NCGR_LOCUS8296</name>
</gene>
<dbReference type="GO" id="GO:0005634">
    <property type="term" value="C:nucleus"/>
    <property type="evidence" value="ECO:0007669"/>
    <property type="project" value="UniProtKB-SubCell"/>
</dbReference>
<dbReference type="InterPro" id="IPR010399">
    <property type="entry name" value="Tify_dom"/>
</dbReference>
<evidence type="ECO:0000313" key="7">
    <source>
        <dbReference type="EMBL" id="CAD6212506.1"/>
    </source>
</evidence>
<sequence length="190" mass="19897">MAPPVGFSGRRQFDVACGVLSRCVKKAEAATAGKTTMAAAPAAAAAPTTAPPTTMLLMPGADVTPNVREEEPEAEATQLAQLTIMYGDRALVFDDFPSYRVAELVLVAERPRPDLPGAGGTTTTDIPVARKASLQRFMEKRRDRLVARAPYAAARPAPASSNEERRNLQAGEQDAGSSWLGLGAPGGCAC</sequence>